<sequence>MKSSEYIHMRKNFATQSFEQFTLLLSAPISYFLHNDNVSIAKYKRFICTIGMQ</sequence>
<dbReference type="Proteomes" id="UP001549086">
    <property type="component" value="Unassembled WGS sequence"/>
</dbReference>
<organism evidence="1 2">
    <name type="scientific">Bartonella silvatica</name>
    <dbReference type="NCBI Taxonomy" id="357760"/>
    <lineage>
        <taxon>Bacteria</taxon>
        <taxon>Pseudomonadati</taxon>
        <taxon>Pseudomonadota</taxon>
        <taxon>Alphaproteobacteria</taxon>
        <taxon>Hyphomicrobiales</taxon>
        <taxon>Bartonellaceae</taxon>
        <taxon>Bartonella</taxon>
    </lineage>
</organism>
<proteinExistence type="predicted"/>
<dbReference type="EMBL" id="JBEPLI010000006">
    <property type="protein sequence ID" value="MET3589736.1"/>
    <property type="molecule type" value="Genomic_DNA"/>
</dbReference>
<evidence type="ECO:0000313" key="2">
    <source>
        <dbReference type="Proteomes" id="UP001549086"/>
    </source>
</evidence>
<name>A0ABV2HGP6_9HYPH</name>
<gene>
    <name evidence="1" type="ORF">ABID23_000822</name>
</gene>
<reference evidence="1 2" key="1">
    <citation type="submission" date="2024-06" db="EMBL/GenBank/DDBJ databases">
        <title>Genomic Encyclopedia of Type Strains, Phase IV (KMG-IV): sequencing the most valuable type-strain genomes for metagenomic binning, comparative biology and taxonomic classification.</title>
        <authorList>
            <person name="Goeker M."/>
        </authorList>
    </citation>
    <scope>NUCLEOTIDE SEQUENCE [LARGE SCALE GENOMIC DNA]</scope>
    <source>
        <strain evidence="1 2">DSM 23649</strain>
    </source>
</reference>
<comment type="caution">
    <text evidence="1">The sequence shown here is derived from an EMBL/GenBank/DDBJ whole genome shotgun (WGS) entry which is preliminary data.</text>
</comment>
<evidence type="ECO:0000313" key="1">
    <source>
        <dbReference type="EMBL" id="MET3589736.1"/>
    </source>
</evidence>
<protein>
    <submittedName>
        <fullName evidence="1">Uncharacterized protein</fullName>
    </submittedName>
</protein>
<accession>A0ABV2HGP6</accession>
<keyword evidence="2" id="KW-1185">Reference proteome</keyword>